<keyword evidence="3" id="KW-1185">Reference proteome</keyword>
<accession>A0ABR3AHI0</accession>
<feature type="region of interest" description="Disordered" evidence="1">
    <location>
        <begin position="42"/>
        <end position="88"/>
    </location>
</feature>
<evidence type="ECO:0000256" key="1">
    <source>
        <dbReference type="SAM" id="MobiDB-lite"/>
    </source>
</evidence>
<organism evidence="2 3">
    <name type="scientific">Marasmius tenuissimus</name>
    <dbReference type="NCBI Taxonomy" id="585030"/>
    <lineage>
        <taxon>Eukaryota</taxon>
        <taxon>Fungi</taxon>
        <taxon>Dikarya</taxon>
        <taxon>Basidiomycota</taxon>
        <taxon>Agaricomycotina</taxon>
        <taxon>Agaricomycetes</taxon>
        <taxon>Agaricomycetidae</taxon>
        <taxon>Agaricales</taxon>
        <taxon>Marasmiineae</taxon>
        <taxon>Marasmiaceae</taxon>
        <taxon>Marasmius</taxon>
    </lineage>
</organism>
<comment type="caution">
    <text evidence="2">The sequence shown here is derived from an EMBL/GenBank/DDBJ whole genome shotgun (WGS) entry which is preliminary data.</text>
</comment>
<proteinExistence type="predicted"/>
<evidence type="ECO:0000313" key="3">
    <source>
        <dbReference type="Proteomes" id="UP001437256"/>
    </source>
</evidence>
<dbReference type="Proteomes" id="UP001437256">
    <property type="component" value="Unassembled WGS sequence"/>
</dbReference>
<protein>
    <submittedName>
        <fullName evidence="2">Uncharacterized protein</fullName>
    </submittedName>
</protein>
<reference evidence="2 3" key="1">
    <citation type="submission" date="2024-05" db="EMBL/GenBank/DDBJ databases">
        <title>A draft genome resource for the thread blight pathogen Marasmius tenuissimus strain MS-2.</title>
        <authorList>
            <person name="Yulfo-Soto G.E."/>
            <person name="Baruah I.K."/>
            <person name="Amoako-Attah I."/>
            <person name="Bukari Y."/>
            <person name="Meinhardt L.W."/>
            <person name="Bailey B.A."/>
            <person name="Cohen S.P."/>
        </authorList>
    </citation>
    <scope>NUCLEOTIDE SEQUENCE [LARGE SCALE GENOMIC DNA]</scope>
    <source>
        <strain evidence="2 3">MS-2</strain>
    </source>
</reference>
<dbReference type="EMBL" id="JBBXMP010000001">
    <property type="protein sequence ID" value="KAL0072817.1"/>
    <property type="molecule type" value="Genomic_DNA"/>
</dbReference>
<sequence>MVFFQCDRDLPVCNQCKLRGNDPPCEYASKRRKVTVLADGSMRANPADLKNEEKEPTLSRMGPIAGPSSLTSQPPPVAGSSRVLDSKSGASVSNAIPSHLSHRHAANNDMVISSYSNSERKAMTINAPSTKLQPWFHLSFVSLPTTIRDRISTLDVSDMPERGAFERKLSEFLATLVPQLAETACLSTSIYAAINRSLLSGEAHGLSPRMLIWVNCHRLLPGSTQKYLLVKPRDIESPPGPVEEAQLLQEYQSRIDRDLTEITSGQNNHVFDRLIVREQFYDVLAYAHRDHAPSFEMVDEIGQLAIVNWCELADDRHICGAMSPLLLAEEESK</sequence>
<name>A0ABR3AHI0_9AGAR</name>
<evidence type="ECO:0000313" key="2">
    <source>
        <dbReference type="EMBL" id="KAL0072817.1"/>
    </source>
</evidence>
<gene>
    <name evidence="2" type="ORF">AAF712_000580</name>
</gene>